<dbReference type="Proteomes" id="UP000280444">
    <property type="component" value="Unassembled WGS sequence"/>
</dbReference>
<evidence type="ECO:0000313" key="4">
    <source>
        <dbReference type="EMBL" id="RRC95345.1"/>
    </source>
</evidence>
<organism evidence="4 5">
    <name type="scientific">Schaalia canis</name>
    <dbReference type="NCBI Taxonomy" id="100469"/>
    <lineage>
        <taxon>Bacteria</taxon>
        <taxon>Bacillati</taxon>
        <taxon>Actinomycetota</taxon>
        <taxon>Actinomycetes</taxon>
        <taxon>Actinomycetales</taxon>
        <taxon>Actinomycetaceae</taxon>
        <taxon>Schaalia</taxon>
    </lineage>
</organism>
<name>A0A3P1SF03_9ACTO</name>
<dbReference type="RefSeq" id="WP_124869851.1">
    <property type="nucleotide sequence ID" value="NZ_RQZF01000004.1"/>
</dbReference>
<dbReference type="EMBL" id="RQZF01000004">
    <property type="protein sequence ID" value="RRC95345.1"/>
    <property type="molecule type" value="Genomic_DNA"/>
</dbReference>
<gene>
    <name evidence="4" type="ORF">EII11_05555</name>
</gene>
<evidence type="ECO:0000313" key="5">
    <source>
        <dbReference type="Proteomes" id="UP000280444"/>
    </source>
</evidence>
<feature type="domain" description="DUF2510" evidence="3">
    <location>
        <begin position="5"/>
        <end position="36"/>
    </location>
</feature>
<dbReference type="AlphaFoldDB" id="A0A3P1SF03"/>
<feature type="compositionally biased region" description="Low complexity" evidence="1">
    <location>
        <begin position="56"/>
        <end position="71"/>
    </location>
</feature>
<dbReference type="OrthoDB" id="3254245at2"/>
<protein>
    <submittedName>
        <fullName evidence="4">DUF2510 domain-containing protein</fullName>
    </submittedName>
</protein>
<comment type="caution">
    <text evidence="4">The sequence shown here is derived from an EMBL/GenBank/DDBJ whole genome shotgun (WGS) entry which is preliminary data.</text>
</comment>
<feature type="region of interest" description="Disordered" evidence="1">
    <location>
        <begin position="34"/>
        <end position="72"/>
    </location>
</feature>
<keyword evidence="5" id="KW-1185">Reference proteome</keyword>
<feature type="transmembrane region" description="Helical" evidence="2">
    <location>
        <begin position="85"/>
        <end position="105"/>
    </location>
</feature>
<reference evidence="4 5" key="1">
    <citation type="submission" date="2018-11" db="EMBL/GenBank/DDBJ databases">
        <title>Genomes From Bacteria Associated with the Canine Oral Cavity: a Test Case for Automated Genome-Based Taxonomic Assignment.</title>
        <authorList>
            <person name="Coil D.A."/>
            <person name="Jospin G."/>
            <person name="Darling A.E."/>
            <person name="Wallis C."/>
            <person name="Davis I.J."/>
            <person name="Harris S."/>
            <person name="Eisen J.A."/>
            <person name="Holcombe L.J."/>
            <person name="O'Flynn C."/>
        </authorList>
    </citation>
    <scope>NUCLEOTIDE SEQUENCE [LARGE SCALE GENOMIC DNA]</scope>
    <source>
        <strain evidence="4 5">OH770</strain>
    </source>
</reference>
<proteinExistence type="predicted"/>
<dbReference type="InterPro" id="IPR018929">
    <property type="entry name" value="DUF2510"/>
</dbReference>
<accession>A0A3P1SF03</accession>
<keyword evidence="2" id="KW-0472">Membrane</keyword>
<evidence type="ECO:0000256" key="2">
    <source>
        <dbReference type="SAM" id="Phobius"/>
    </source>
</evidence>
<evidence type="ECO:0000256" key="1">
    <source>
        <dbReference type="SAM" id="MobiDB-lite"/>
    </source>
</evidence>
<evidence type="ECO:0000259" key="3">
    <source>
        <dbReference type="Pfam" id="PF10708"/>
    </source>
</evidence>
<keyword evidence="2" id="KW-1133">Transmembrane helix</keyword>
<dbReference type="Pfam" id="PF10708">
    <property type="entry name" value="DUF2510"/>
    <property type="match status" value="1"/>
</dbReference>
<sequence>MSIPAAWYPDPDNASLLRWWDGTAWTEHRHPLPASAMQGDASKAQHPATSAPDLLVTSTPSETPTSHSVESLTPMTPATSAVGNLLLSLLSVLLLITSAFMLYVFHHSDSLASSYIDDLEQLHATELQMSKEIAGLKDEIQRLEDIANGM</sequence>
<keyword evidence="2" id="KW-0812">Transmembrane</keyword>